<dbReference type="EMBL" id="HACG01004905">
    <property type="protein sequence ID" value="CEK51770.1"/>
    <property type="molecule type" value="Transcribed_RNA"/>
</dbReference>
<feature type="non-terminal residue" evidence="1">
    <location>
        <position position="91"/>
    </location>
</feature>
<reference evidence="1" key="1">
    <citation type="submission" date="2014-12" db="EMBL/GenBank/DDBJ databases">
        <title>Insight into the proteome of Arion vulgaris.</title>
        <authorList>
            <person name="Aradska J."/>
            <person name="Bulat T."/>
            <person name="Smidak R."/>
            <person name="Sarate P."/>
            <person name="Gangsoo J."/>
            <person name="Sialana F."/>
            <person name="Bilban M."/>
            <person name="Lubec G."/>
        </authorList>
    </citation>
    <scope>NUCLEOTIDE SEQUENCE</scope>
    <source>
        <tissue evidence="1">Skin</tissue>
    </source>
</reference>
<gene>
    <name evidence="1" type="primary">ORF14347</name>
</gene>
<organism evidence="1">
    <name type="scientific">Arion vulgaris</name>
    <dbReference type="NCBI Taxonomy" id="1028688"/>
    <lineage>
        <taxon>Eukaryota</taxon>
        <taxon>Metazoa</taxon>
        <taxon>Spiralia</taxon>
        <taxon>Lophotrochozoa</taxon>
        <taxon>Mollusca</taxon>
        <taxon>Gastropoda</taxon>
        <taxon>Heterobranchia</taxon>
        <taxon>Euthyneura</taxon>
        <taxon>Panpulmonata</taxon>
        <taxon>Eupulmonata</taxon>
        <taxon>Stylommatophora</taxon>
        <taxon>Helicina</taxon>
        <taxon>Arionoidea</taxon>
        <taxon>Arionidae</taxon>
        <taxon>Arion</taxon>
    </lineage>
</organism>
<evidence type="ECO:0000313" key="1">
    <source>
        <dbReference type="EMBL" id="CEK51770.1"/>
    </source>
</evidence>
<protein>
    <submittedName>
        <fullName evidence="1">Uncharacterized protein</fullName>
    </submittedName>
</protein>
<proteinExistence type="predicted"/>
<sequence length="91" mass="10768">MGDEGYYVHPFIGTIHLYHGKTEKASKELTELKRTIRIYLIHRNREHRNNIFILYEQFMKICNFFNECTGNVGAAYILITHGTNWCSFILI</sequence>
<accession>A0A0B6Y8H8</accession>
<name>A0A0B6Y8H8_9EUPU</name>
<dbReference type="AlphaFoldDB" id="A0A0B6Y8H8"/>